<name>A0ABS8MJZ4_9FLAO</name>
<dbReference type="Proteomes" id="UP001430679">
    <property type="component" value="Unassembled WGS sequence"/>
</dbReference>
<evidence type="ECO:0000313" key="2">
    <source>
        <dbReference type="Proteomes" id="UP001430679"/>
    </source>
</evidence>
<comment type="caution">
    <text evidence="1">The sequence shown here is derived from an EMBL/GenBank/DDBJ whole genome shotgun (WGS) entry which is preliminary data.</text>
</comment>
<reference evidence="1" key="1">
    <citation type="submission" date="2021-11" db="EMBL/GenBank/DDBJ databases">
        <title>Description of novel Flavobacterium species.</title>
        <authorList>
            <person name="Saticioglu I.B."/>
            <person name="Ay H."/>
            <person name="Altun S."/>
            <person name="Duman M."/>
        </authorList>
    </citation>
    <scope>NUCLEOTIDE SEQUENCE</scope>
    <source>
        <strain evidence="1">F-30</strain>
    </source>
</reference>
<organism evidence="1 2">
    <name type="scientific">Flavobacterium piscisymbiosum</name>
    <dbReference type="NCBI Taxonomy" id="2893753"/>
    <lineage>
        <taxon>Bacteria</taxon>
        <taxon>Pseudomonadati</taxon>
        <taxon>Bacteroidota</taxon>
        <taxon>Flavobacteriia</taxon>
        <taxon>Flavobacteriales</taxon>
        <taxon>Flavobacteriaceae</taxon>
        <taxon>Flavobacterium</taxon>
    </lineage>
</organism>
<protein>
    <submittedName>
        <fullName evidence="1">Uncharacterized protein</fullName>
    </submittedName>
</protein>
<accession>A0ABS8MJZ4</accession>
<dbReference type="RefSeq" id="WP_230039567.1">
    <property type="nucleotide sequence ID" value="NZ_JAJJMM010000001.1"/>
</dbReference>
<proteinExistence type="predicted"/>
<sequence>MINLASSSVSDLFTIPVAEWTVINKRVGQVLATTNIKDYISSLLAGYPNLLSSCEQWQSSTFSGLILHSKVLSDYAAQAISNFNGLNEQVKQEIQSGSQNVSDSLKQEIIHLLQKLSTDTAPIAAQSNQLSTTVLNFLNFNVTVDAQMASYKGTLDTFWEPLGNNINELETAAGHVTGTWSAITDDLNFVLTQPIIVTIPFLQSLNIDGAILSWQNIQKESIGFPALTAGQQQYWTNPF</sequence>
<evidence type="ECO:0000313" key="1">
    <source>
        <dbReference type="EMBL" id="MCC9065820.1"/>
    </source>
</evidence>
<keyword evidence="2" id="KW-1185">Reference proteome</keyword>
<dbReference type="EMBL" id="JAJJMM010000001">
    <property type="protein sequence ID" value="MCC9065820.1"/>
    <property type="molecule type" value="Genomic_DNA"/>
</dbReference>
<gene>
    <name evidence="1" type="ORF">LNP81_22735</name>
</gene>